<evidence type="ECO:0000313" key="2">
    <source>
        <dbReference type="EMBL" id="SVC34355.1"/>
    </source>
</evidence>
<reference evidence="2" key="1">
    <citation type="submission" date="2018-05" db="EMBL/GenBank/DDBJ databases">
        <authorList>
            <person name="Lanie J.A."/>
            <person name="Ng W.-L."/>
            <person name="Kazmierczak K.M."/>
            <person name="Andrzejewski T.M."/>
            <person name="Davidsen T.M."/>
            <person name="Wayne K.J."/>
            <person name="Tettelin H."/>
            <person name="Glass J.I."/>
            <person name="Rusch D."/>
            <person name="Podicherti R."/>
            <person name="Tsui H.-C.T."/>
            <person name="Winkler M.E."/>
        </authorList>
    </citation>
    <scope>NUCLEOTIDE SEQUENCE</scope>
</reference>
<sequence length="190" mass="21948">MQILLISFAFLLIIVTYFYIPQIEEKKLKEETLKQNEKIESSSSEAENLFEKVTYEGIYQIENPFVIKAEQAKIFTNEPTIVHMNSMHVAITLKSGEIVVITSDAGRYDKINYDIFFEGNVKAVHKDTELLSDNLDLLADQRATIYNNVILDDKNTGFLKADLIKYDFESKKYKISMYGNKKKIKAKLIE</sequence>
<dbReference type="AlphaFoldDB" id="A0A382LER1"/>
<organism evidence="2">
    <name type="scientific">marine metagenome</name>
    <dbReference type="NCBI Taxonomy" id="408172"/>
    <lineage>
        <taxon>unclassified sequences</taxon>
        <taxon>metagenomes</taxon>
        <taxon>ecological metagenomes</taxon>
    </lineage>
</organism>
<protein>
    <recommendedName>
        <fullName evidence="1">Organic solvent tolerance-like N-terminal domain-containing protein</fullName>
    </recommendedName>
</protein>
<accession>A0A382LER1</accession>
<proteinExistence type="predicted"/>
<dbReference type="Pfam" id="PF03968">
    <property type="entry name" value="LptD_N"/>
    <property type="match status" value="1"/>
</dbReference>
<name>A0A382LER1_9ZZZZ</name>
<evidence type="ECO:0000259" key="1">
    <source>
        <dbReference type="Pfam" id="PF03968"/>
    </source>
</evidence>
<dbReference type="EMBL" id="UINC01086154">
    <property type="protein sequence ID" value="SVC34355.1"/>
    <property type="molecule type" value="Genomic_DNA"/>
</dbReference>
<feature type="domain" description="Organic solvent tolerance-like N-terminal" evidence="1">
    <location>
        <begin position="101"/>
        <end position="175"/>
    </location>
</feature>
<dbReference type="InterPro" id="IPR005653">
    <property type="entry name" value="OstA-like_N"/>
</dbReference>
<gene>
    <name evidence="2" type="ORF">METZ01_LOCUS287209</name>
</gene>